<keyword evidence="2" id="KW-1185">Reference proteome</keyword>
<evidence type="ECO:0000313" key="2">
    <source>
        <dbReference type="Proteomes" id="UP000243459"/>
    </source>
</evidence>
<dbReference type="Gramene" id="ONK62344">
    <property type="protein sequence ID" value="ONK62344"/>
    <property type="gene ID" value="A4U43_C07F2920"/>
</dbReference>
<proteinExistence type="predicted"/>
<evidence type="ECO:0000313" key="1">
    <source>
        <dbReference type="EMBL" id="ONK62344.1"/>
    </source>
</evidence>
<dbReference type="EMBL" id="CM007387">
    <property type="protein sequence ID" value="ONK62344.1"/>
    <property type="molecule type" value="Genomic_DNA"/>
</dbReference>
<name>A0A5P1E941_ASPOF</name>
<dbReference type="Proteomes" id="UP000243459">
    <property type="component" value="Chromosome 7"/>
</dbReference>
<accession>A0A5P1E941</accession>
<gene>
    <name evidence="1" type="ORF">A4U43_C07F2920</name>
</gene>
<reference evidence="2" key="1">
    <citation type="journal article" date="2017" name="Nat. Commun.">
        <title>The asparagus genome sheds light on the origin and evolution of a young Y chromosome.</title>
        <authorList>
            <person name="Harkess A."/>
            <person name="Zhou J."/>
            <person name="Xu C."/>
            <person name="Bowers J.E."/>
            <person name="Van der Hulst R."/>
            <person name="Ayyampalayam S."/>
            <person name="Mercati F."/>
            <person name="Riccardi P."/>
            <person name="McKain M.R."/>
            <person name="Kakrana A."/>
            <person name="Tang H."/>
            <person name="Ray J."/>
            <person name="Groenendijk J."/>
            <person name="Arikit S."/>
            <person name="Mathioni S.M."/>
            <person name="Nakano M."/>
            <person name="Shan H."/>
            <person name="Telgmann-Rauber A."/>
            <person name="Kanno A."/>
            <person name="Yue Z."/>
            <person name="Chen H."/>
            <person name="Li W."/>
            <person name="Chen Y."/>
            <person name="Xu X."/>
            <person name="Zhang Y."/>
            <person name="Luo S."/>
            <person name="Chen H."/>
            <person name="Gao J."/>
            <person name="Mao Z."/>
            <person name="Pires J.C."/>
            <person name="Luo M."/>
            <person name="Kudrna D."/>
            <person name="Wing R.A."/>
            <person name="Meyers B.C."/>
            <person name="Yi K."/>
            <person name="Kong H."/>
            <person name="Lavrijsen P."/>
            <person name="Sunseri F."/>
            <person name="Falavigna A."/>
            <person name="Ye Y."/>
            <person name="Leebens-Mack J.H."/>
            <person name="Chen G."/>
        </authorList>
    </citation>
    <scope>NUCLEOTIDE SEQUENCE [LARGE SCALE GENOMIC DNA]</scope>
    <source>
        <strain evidence="2">cv. DH0086</strain>
    </source>
</reference>
<organism evidence="1 2">
    <name type="scientific">Asparagus officinalis</name>
    <name type="common">Garden asparagus</name>
    <dbReference type="NCBI Taxonomy" id="4686"/>
    <lineage>
        <taxon>Eukaryota</taxon>
        <taxon>Viridiplantae</taxon>
        <taxon>Streptophyta</taxon>
        <taxon>Embryophyta</taxon>
        <taxon>Tracheophyta</taxon>
        <taxon>Spermatophyta</taxon>
        <taxon>Magnoliopsida</taxon>
        <taxon>Liliopsida</taxon>
        <taxon>Asparagales</taxon>
        <taxon>Asparagaceae</taxon>
        <taxon>Asparagoideae</taxon>
        <taxon>Asparagus</taxon>
    </lineage>
</organism>
<dbReference type="AlphaFoldDB" id="A0A5P1E941"/>
<protein>
    <submittedName>
        <fullName evidence="1">Uncharacterized protein</fullName>
    </submittedName>
</protein>
<sequence>MRPKKRLCLDLAPDEAEEVQARLVGLRAIAAQTDRSEKKKWLRKPLAVVLPPQTMEEVTIAAAIVLGQEVEAVVIKDRSPLEKRGLKIHVAEVEEAEV</sequence>